<evidence type="ECO:0000256" key="1">
    <source>
        <dbReference type="ARBA" id="ARBA00023172"/>
    </source>
</evidence>
<proteinExistence type="predicted"/>
<dbReference type="InterPro" id="IPR011010">
    <property type="entry name" value="DNA_brk_join_enz"/>
</dbReference>
<gene>
    <name evidence="4" type="ORF">C9I89_14485</name>
</gene>
<keyword evidence="5" id="KW-1185">Reference proteome</keyword>
<feature type="region of interest" description="Disordered" evidence="3">
    <location>
        <begin position="487"/>
        <end position="509"/>
    </location>
</feature>
<dbReference type="GO" id="GO:0015074">
    <property type="term" value="P:DNA integration"/>
    <property type="evidence" value="ECO:0007669"/>
    <property type="project" value="InterPro"/>
</dbReference>
<evidence type="ECO:0000256" key="2">
    <source>
        <dbReference type="SAM" id="Coils"/>
    </source>
</evidence>
<protein>
    <recommendedName>
        <fullName evidence="6">Integrase</fullName>
    </recommendedName>
</protein>
<dbReference type="Proteomes" id="UP000240904">
    <property type="component" value="Unassembled WGS sequence"/>
</dbReference>
<dbReference type="InterPro" id="IPR013762">
    <property type="entry name" value="Integrase-like_cat_sf"/>
</dbReference>
<dbReference type="GO" id="GO:0006310">
    <property type="term" value="P:DNA recombination"/>
    <property type="evidence" value="ECO:0007669"/>
    <property type="project" value="UniProtKB-KW"/>
</dbReference>
<dbReference type="SUPFAM" id="SSF56349">
    <property type="entry name" value="DNA breaking-rejoining enzymes"/>
    <property type="match status" value="1"/>
</dbReference>
<dbReference type="InterPro" id="IPR024965">
    <property type="entry name" value="Putative_integrase"/>
</dbReference>
<comment type="caution">
    <text evidence="4">The sequence shown here is derived from an EMBL/GenBank/DDBJ whole genome shotgun (WGS) entry which is preliminary data.</text>
</comment>
<accession>A0A2T3MW35</accession>
<dbReference type="RefSeq" id="WP_107284055.1">
    <property type="nucleotide sequence ID" value="NZ_PYMC01000010.1"/>
</dbReference>
<dbReference type="Gene3D" id="1.10.443.10">
    <property type="entry name" value="Intergrase catalytic core"/>
    <property type="match status" value="1"/>
</dbReference>
<keyword evidence="2" id="KW-0175">Coiled coil</keyword>
<feature type="coiled-coil region" evidence="2">
    <location>
        <begin position="1029"/>
        <end position="1093"/>
    </location>
</feature>
<dbReference type="Pfam" id="PF13009">
    <property type="entry name" value="Integrase_2"/>
    <property type="match status" value="1"/>
</dbReference>
<reference evidence="4 5" key="1">
    <citation type="submission" date="2018-03" db="EMBL/GenBank/DDBJ databases">
        <title>Whole genome sequencing of Histamine producing bacteria.</title>
        <authorList>
            <person name="Butler K."/>
        </authorList>
    </citation>
    <scope>NUCLEOTIDE SEQUENCE [LARGE SCALE GENOMIC DNA]</scope>
    <source>
        <strain evidence="4 5">DSM 16190</strain>
    </source>
</reference>
<dbReference type="EMBL" id="PYMC01000010">
    <property type="protein sequence ID" value="PSW04182.1"/>
    <property type="molecule type" value="Genomic_DNA"/>
</dbReference>
<evidence type="ECO:0008006" key="6">
    <source>
        <dbReference type="Google" id="ProtNLM"/>
    </source>
</evidence>
<dbReference type="OrthoDB" id="2077978at2"/>
<name>A0A2T3MW35_9GAMM</name>
<evidence type="ECO:0000313" key="5">
    <source>
        <dbReference type="Proteomes" id="UP000240904"/>
    </source>
</evidence>
<evidence type="ECO:0000256" key="3">
    <source>
        <dbReference type="SAM" id="MobiDB-lite"/>
    </source>
</evidence>
<keyword evidence="1" id="KW-0233">DNA recombination</keyword>
<dbReference type="GO" id="GO:0003677">
    <property type="term" value="F:DNA binding"/>
    <property type="evidence" value="ECO:0007669"/>
    <property type="project" value="InterPro"/>
</dbReference>
<sequence>MNEMISLHPEATHLTGYWSGKTVQVNNTDKILLLKESLTTANVIGLITSFHNLRVSNWLNEEKSYFKFEEGRTISTSIMYWETLPSFADDLGYYNNKTSPAKTFRNLCERLGDKQSAIQEIHRVWIEEGLPKGFDAFRASPSKDLKDGHATMLLGASRLAGVELDSLLTDLLAIHNAALTHFAVKGFPPSEIFHLTNVYLLARDKLLSSPAGFALKRLFPEIYAYLSKTDNARAWKVWRRLRRGCSQWLLLGAWKNYWLLPKNSESFTAALSSLLNEPDNKFGDWDILLTKQSKTPPWLASLYARSTLRNIDDTPTHILEHIPLPSGWKTASLKSALKKHNNARPFPLEMLDKRTRNVLKQNKIYSEKWAEETLSPTWACFFKLWHLSQPNLSQQDRGKIFHLLEWCKERGIEDPWAITSVQLYNVYVPDDQTDFYHYLKKAQQETGNPKSDLAVIHWTKLNTVFNKVVNQAKLPDRDADLITTDNPANPFEGLPQPFKRKNSNGNKTPRSRLLSELQEELVEELLGLETQQREVYLPLLDEKGQPLLDDEGYPVLSHEPTLIEVKVPTFSWAKKWSEESTSTGKRYKTQSPEWYERNGVWHWNPSASVALAILLLVPLRGKQVRWLDQGLLDPEVFELSSGRMIENTHPLGQFRYANGENQKDFYGSLSGVLQVHSDELNGAMESVIWSSTNKTALWDGVSRTGYALPWPDGQALMLSDDEEIRKRGQQLARVYEVLRYQHEYMAKHDPNPSPMNFSHVSEDKKDLPVEEHLHQNLPWFVPLCRQLGNEVNVTWPNGEVHRASQPVSKGHIEKLYNALCLHVEKKLRKKDKRLANVSLTVESKTSTSVKGHKARYDIHSLRVAGISRLIELGVPAHLVSEYIAGHQTVVMTMNYFQTTPMHMRKQLMEALLNGDIIDGFEAVVERLANANANANNGLLPPGKQSRDHAEDLPIDFAAIAPVPGGICLMGGEGSRCDVCAVKYREDERGQVVAEYVQQLGGCAGGRFYRTGPDFNMQQALEANKLMVLLRQKARERKAAIEELKALNDQIRELEMDIEMGCNYQPLAKMQKQLDNLKLRHRGAKNRLNEMNELQAPLIAQWYQRWQDFTDSKELEAELANEEASGQMVLIGDSEYVDFTPEIAASNDFGLVRTVLEQALCYKRTGITMPEDCRMLVDQFLNRIFAIEDPQLLMLFNQPRSAQEQDYLSGMLANLVSTVFGDDKVQLASEGGLKLGFNSELKESVKALCEKPSLLAMPDHRGKFSNLQPIEIRVEQSEAESPALEHF</sequence>
<evidence type="ECO:0000313" key="4">
    <source>
        <dbReference type="EMBL" id="PSW04182.1"/>
    </source>
</evidence>
<organism evidence="4 5">
    <name type="scientific">Photobacterium lipolyticum</name>
    <dbReference type="NCBI Taxonomy" id="266810"/>
    <lineage>
        <taxon>Bacteria</taxon>
        <taxon>Pseudomonadati</taxon>
        <taxon>Pseudomonadota</taxon>
        <taxon>Gammaproteobacteria</taxon>
        <taxon>Vibrionales</taxon>
        <taxon>Vibrionaceae</taxon>
        <taxon>Photobacterium</taxon>
    </lineage>
</organism>